<protein>
    <submittedName>
        <fullName evidence="1">Uncharacterized protein</fullName>
    </submittedName>
</protein>
<sequence>MTEGKAGWPLRMLEDIFTCP</sequence>
<evidence type="ECO:0000313" key="1">
    <source>
        <dbReference type="EMBL" id="JAH06000.1"/>
    </source>
</evidence>
<accession>A0A0E9PPJ7</accession>
<proteinExistence type="predicted"/>
<name>A0A0E9PPJ7_ANGAN</name>
<organism evidence="1">
    <name type="scientific">Anguilla anguilla</name>
    <name type="common">European freshwater eel</name>
    <name type="synonym">Muraena anguilla</name>
    <dbReference type="NCBI Taxonomy" id="7936"/>
    <lineage>
        <taxon>Eukaryota</taxon>
        <taxon>Metazoa</taxon>
        <taxon>Chordata</taxon>
        <taxon>Craniata</taxon>
        <taxon>Vertebrata</taxon>
        <taxon>Euteleostomi</taxon>
        <taxon>Actinopterygii</taxon>
        <taxon>Neopterygii</taxon>
        <taxon>Teleostei</taxon>
        <taxon>Anguilliformes</taxon>
        <taxon>Anguillidae</taxon>
        <taxon>Anguilla</taxon>
    </lineage>
</organism>
<dbReference type="AlphaFoldDB" id="A0A0E9PPJ7"/>
<reference evidence="1" key="2">
    <citation type="journal article" date="2015" name="Fish Shellfish Immunol.">
        <title>Early steps in the European eel (Anguilla anguilla)-Vibrio vulnificus interaction in the gills: Role of the RtxA13 toxin.</title>
        <authorList>
            <person name="Callol A."/>
            <person name="Pajuelo D."/>
            <person name="Ebbesson L."/>
            <person name="Teles M."/>
            <person name="MacKenzie S."/>
            <person name="Amaro C."/>
        </authorList>
    </citation>
    <scope>NUCLEOTIDE SEQUENCE</scope>
</reference>
<dbReference type="EMBL" id="GBXM01102577">
    <property type="protein sequence ID" value="JAH06000.1"/>
    <property type="molecule type" value="Transcribed_RNA"/>
</dbReference>
<reference evidence="1" key="1">
    <citation type="submission" date="2014-11" db="EMBL/GenBank/DDBJ databases">
        <authorList>
            <person name="Amaro Gonzalez C."/>
        </authorList>
    </citation>
    <scope>NUCLEOTIDE SEQUENCE</scope>
</reference>